<dbReference type="InterPro" id="IPR000847">
    <property type="entry name" value="LysR_HTH_N"/>
</dbReference>
<dbReference type="FunFam" id="1.10.10.10:FF:000001">
    <property type="entry name" value="LysR family transcriptional regulator"/>
    <property type="match status" value="1"/>
</dbReference>
<dbReference type="Gene3D" id="3.40.190.290">
    <property type="match status" value="1"/>
</dbReference>
<dbReference type="PANTHER" id="PTHR30293:SF0">
    <property type="entry name" value="NITROGEN ASSIMILATION REGULATORY PROTEIN NAC"/>
    <property type="match status" value="1"/>
</dbReference>
<comment type="function">
    <text evidence="1">NodD regulates the expression of the nodABCFE genes which encode other nodulation proteins. NodD is also a negative regulator of its own expression. Binds flavonoids as inducers.</text>
</comment>
<dbReference type="GO" id="GO:0003677">
    <property type="term" value="F:DNA binding"/>
    <property type="evidence" value="ECO:0007669"/>
    <property type="project" value="UniProtKB-KW"/>
</dbReference>
<evidence type="ECO:0000256" key="3">
    <source>
        <dbReference type="ARBA" id="ARBA00023015"/>
    </source>
</evidence>
<dbReference type="InterPro" id="IPR036388">
    <property type="entry name" value="WH-like_DNA-bd_sf"/>
</dbReference>
<dbReference type="OrthoDB" id="8479357at2"/>
<keyword evidence="4" id="KW-0238">DNA-binding</keyword>
<dbReference type="PANTHER" id="PTHR30293">
    <property type="entry name" value="TRANSCRIPTIONAL REGULATORY PROTEIN NAC-RELATED"/>
    <property type="match status" value="1"/>
</dbReference>
<dbReference type="GO" id="GO:2000142">
    <property type="term" value="P:regulation of DNA-templated transcription initiation"/>
    <property type="evidence" value="ECO:0007669"/>
    <property type="project" value="TreeGrafter"/>
</dbReference>
<dbReference type="Proteomes" id="UP000625079">
    <property type="component" value="Unassembled WGS sequence"/>
</dbReference>
<evidence type="ECO:0000313" key="8">
    <source>
        <dbReference type="EMBL" id="GGI25909.1"/>
    </source>
</evidence>
<dbReference type="Pfam" id="PF00126">
    <property type="entry name" value="HTH_1"/>
    <property type="match status" value="1"/>
</dbReference>
<evidence type="ECO:0000256" key="2">
    <source>
        <dbReference type="ARBA" id="ARBA00009437"/>
    </source>
</evidence>
<accession>A0A410VIJ7</accession>
<evidence type="ECO:0000259" key="7">
    <source>
        <dbReference type="PROSITE" id="PS50931"/>
    </source>
</evidence>
<geneLocation type="plasmid" evidence="9 10">
    <name>unnamed</name>
</geneLocation>
<sequence>MDLRQLRYFVFVADLKSIARASAHLGVAGPAISRSISALEDELRTPLFDRDGRGMQMTEAGLMLHRSASQILRDVELVRQEVMAEGKHLTGDVIIGATPSVIAMAGAELIRACRERLPRVRPRLLEGYSAYLQNWVLTGSIDVALVNGLQPDSPRLVSECLAVERLFAIGPPGMFAGDPVGLASLLEHALLLPSAQNPIRSLLDAGAAGLNLSVSTVLEIDSVTLLKDLVRQGLAPAVLPFGAVKYELETGVLSASPIVTPEIRSDLDLIYLADRPPTRVASEVIDMLLEILRQIVSKKEPNGFVEIRHRASVRRKAKT</sequence>
<evidence type="ECO:0000313" key="9">
    <source>
        <dbReference type="EMBL" id="QOZ64692.1"/>
    </source>
</evidence>
<dbReference type="Pfam" id="PF03466">
    <property type="entry name" value="LysR_substrate"/>
    <property type="match status" value="1"/>
</dbReference>
<dbReference type="PROSITE" id="PS50931">
    <property type="entry name" value="HTH_LYSR"/>
    <property type="match status" value="1"/>
</dbReference>
<dbReference type="AlphaFoldDB" id="A0A410VIJ7"/>
<reference evidence="9 10" key="2">
    <citation type="submission" date="2018-06" db="EMBL/GenBank/DDBJ databases">
        <title>Comparative genomics of rhizobia nodulating Arachis hypogaea in China.</title>
        <authorList>
            <person name="Li Y."/>
        </authorList>
    </citation>
    <scope>NUCLEOTIDE SEQUENCE [LARGE SCALE GENOMIC DNA]</scope>
    <source>
        <strain evidence="9 10">CCBAU 51658</strain>
        <plasmid evidence="9 10">unnamed</plasmid>
    </source>
</reference>
<keyword evidence="6" id="KW-0804">Transcription</keyword>
<keyword evidence="9" id="KW-0614">Plasmid</keyword>
<gene>
    <name evidence="8" type="ORF">GCM10010987_36750</name>
    <name evidence="9" type="ORF">XH86_39325</name>
</gene>
<keyword evidence="3" id="KW-0805">Transcription regulation</keyword>
<name>A0A410VIJ7_9BRAD</name>
<keyword evidence="5" id="KW-0010">Activator</keyword>
<dbReference type="SUPFAM" id="SSF46785">
    <property type="entry name" value="Winged helix' DNA-binding domain"/>
    <property type="match status" value="1"/>
</dbReference>
<dbReference type="GO" id="GO:0003700">
    <property type="term" value="F:DNA-binding transcription factor activity"/>
    <property type="evidence" value="ECO:0007669"/>
    <property type="project" value="InterPro"/>
</dbReference>
<dbReference type="InterPro" id="IPR005119">
    <property type="entry name" value="LysR_subst-bd"/>
</dbReference>
<evidence type="ECO:0000256" key="5">
    <source>
        <dbReference type="ARBA" id="ARBA00023159"/>
    </source>
</evidence>
<dbReference type="SUPFAM" id="SSF53850">
    <property type="entry name" value="Periplasmic binding protein-like II"/>
    <property type="match status" value="1"/>
</dbReference>
<evidence type="ECO:0000313" key="10">
    <source>
        <dbReference type="Proteomes" id="UP000593880"/>
    </source>
</evidence>
<dbReference type="InterPro" id="IPR036390">
    <property type="entry name" value="WH_DNA-bd_sf"/>
</dbReference>
<dbReference type="EMBL" id="BMHC01000007">
    <property type="protein sequence ID" value="GGI25909.1"/>
    <property type="molecule type" value="Genomic_DNA"/>
</dbReference>
<reference evidence="8" key="3">
    <citation type="submission" date="2022-12" db="EMBL/GenBank/DDBJ databases">
        <authorList>
            <person name="Sun Q."/>
            <person name="Zhou Y."/>
        </authorList>
    </citation>
    <scope>NUCLEOTIDE SEQUENCE</scope>
    <source>
        <strain evidence="8">CGMCC 1.15034</strain>
    </source>
</reference>
<organism evidence="8 11">
    <name type="scientific">Bradyrhizobium guangdongense</name>
    <dbReference type="NCBI Taxonomy" id="1325090"/>
    <lineage>
        <taxon>Bacteria</taxon>
        <taxon>Pseudomonadati</taxon>
        <taxon>Pseudomonadota</taxon>
        <taxon>Alphaproteobacteria</taxon>
        <taxon>Hyphomicrobiales</taxon>
        <taxon>Nitrobacteraceae</taxon>
        <taxon>Bradyrhizobium</taxon>
    </lineage>
</organism>
<proteinExistence type="inferred from homology"/>
<feature type="domain" description="HTH lysR-type" evidence="7">
    <location>
        <begin position="1"/>
        <end position="58"/>
    </location>
</feature>
<dbReference type="Gene3D" id="1.10.10.10">
    <property type="entry name" value="Winged helix-like DNA-binding domain superfamily/Winged helix DNA-binding domain"/>
    <property type="match status" value="1"/>
</dbReference>
<dbReference type="Proteomes" id="UP000593880">
    <property type="component" value="Plasmid unnamed"/>
</dbReference>
<evidence type="ECO:0000256" key="4">
    <source>
        <dbReference type="ARBA" id="ARBA00023125"/>
    </source>
</evidence>
<evidence type="ECO:0000313" key="11">
    <source>
        <dbReference type="Proteomes" id="UP000625079"/>
    </source>
</evidence>
<reference evidence="8" key="1">
    <citation type="journal article" date="2014" name="Int. J. Syst. Evol. Microbiol.">
        <title>Complete genome sequence of Corynebacterium casei LMG S-19264T (=DSM 44701T), isolated from a smear-ripened cheese.</title>
        <authorList>
            <consortium name="US DOE Joint Genome Institute (JGI-PGF)"/>
            <person name="Walter F."/>
            <person name="Albersmeier A."/>
            <person name="Kalinowski J."/>
            <person name="Ruckert C."/>
        </authorList>
    </citation>
    <scope>NUCLEOTIDE SEQUENCE</scope>
    <source>
        <strain evidence="8">CGMCC 1.15034</strain>
    </source>
</reference>
<keyword evidence="10" id="KW-1185">Reference proteome</keyword>
<dbReference type="RefSeq" id="WP_128930084.1">
    <property type="nucleotide sequence ID" value="NZ_BMHC01000007.1"/>
</dbReference>
<evidence type="ECO:0000256" key="1">
    <source>
        <dbReference type="ARBA" id="ARBA00003502"/>
    </source>
</evidence>
<comment type="similarity">
    <text evidence="2">Belongs to the LysR transcriptional regulatory family.</text>
</comment>
<dbReference type="EMBL" id="CP030058">
    <property type="protein sequence ID" value="QOZ64692.1"/>
    <property type="molecule type" value="Genomic_DNA"/>
</dbReference>
<evidence type="ECO:0000256" key="6">
    <source>
        <dbReference type="ARBA" id="ARBA00023163"/>
    </source>
</evidence>
<protein>
    <submittedName>
        <fullName evidence="8">LysR family transcriptional regulator</fullName>
    </submittedName>
</protein>